<proteinExistence type="predicted"/>
<protein>
    <submittedName>
        <fullName evidence="2">Uncharacterized protein</fullName>
    </submittedName>
</protein>
<reference evidence="2" key="2">
    <citation type="submission" date="2025-09" db="UniProtKB">
        <authorList>
            <consortium name="Ensembl"/>
        </authorList>
    </citation>
    <scope>IDENTIFICATION</scope>
</reference>
<dbReference type="InParanoid" id="A0A672SCH5"/>
<name>A0A672SCH5_SINGR</name>
<feature type="chain" id="PRO_5025543839" evidence="1">
    <location>
        <begin position="17"/>
        <end position="140"/>
    </location>
</feature>
<dbReference type="AlphaFoldDB" id="A0A672SCH5"/>
<organism evidence="2 3">
    <name type="scientific">Sinocyclocheilus grahami</name>
    <name type="common">Dianchi golden-line fish</name>
    <name type="synonym">Barbus grahami</name>
    <dbReference type="NCBI Taxonomy" id="75366"/>
    <lineage>
        <taxon>Eukaryota</taxon>
        <taxon>Metazoa</taxon>
        <taxon>Chordata</taxon>
        <taxon>Craniata</taxon>
        <taxon>Vertebrata</taxon>
        <taxon>Euteleostomi</taxon>
        <taxon>Actinopterygii</taxon>
        <taxon>Neopterygii</taxon>
        <taxon>Teleostei</taxon>
        <taxon>Ostariophysi</taxon>
        <taxon>Cypriniformes</taxon>
        <taxon>Cyprinidae</taxon>
        <taxon>Cyprininae</taxon>
        <taxon>Sinocyclocheilus</taxon>
    </lineage>
</organism>
<accession>A0A672SCH5</accession>
<feature type="signal peptide" evidence="1">
    <location>
        <begin position="1"/>
        <end position="16"/>
    </location>
</feature>
<evidence type="ECO:0000313" key="3">
    <source>
        <dbReference type="Proteomes" id="UP000472262"/>
    </source>
</evidence>
<reference evidence="2" key="1">
    <citation type="submission" date="2025-08" db="UniProtKB">
        <authorList>
            <consortium name="Ensembl"/>
        </authorList>
    </citation>
    <scope>IDENTIFICATION</scope>
</reference>
<dbReference type="Ensembl" id="ENSSGRT00000105987.1">
    <property type="protein sequence ID" value="ENSSGRP00000099637.1"/>
    <property type="gene ID" value="ENSSGRG00000049667.1"/>
</dbReference>
<keyword evidence="1" id="KW-0732">Signal</keyword>
<evidence type="ECO:0000313" key="2">
    <source>
        <dbReference type="Ensembl" id="ENSSGRP00000099637.1"/>
    </source>
</evidence>
<keyword evidence="3" id="KW-1185">Reference proteome</keyword>
<evidence type="ECO:0000256" key="1">
    <source>
        <dbReference type="SAM" id="SignalP"/>
    </source>
</evidence>
<dbReference type="Proteomes" id="UP000472262">
    <property type="component" value="Unassembled WGS sequence"/>
</dbReference>
<dbReference type="Pfam" id="PF15385">
    <property type="entry name" value="SARG"/>
    <property type="match status" value="1"/>
</dbReference>
<sequence>MFLLYIIYYFSSQVHCASYFCGNSDTLPFKSCVEVRLKKKVSPKILGSTTDGDLQFLSLEERECILFFEETIGSLEEDDERTGISAGERPDSYARHPSPVDQDIIDLVHPTAHPSTQRDTLPVMVTYSASIFKTKCIMQR</sequence>